<accession>A0ABV2CIQ5</accession>
<dbReference type="EMBL" id="JBEWCH010000041">
    <property type="protein sequence ID" value="MET1479003.1"/>
    <property type="molecule type" value="Genomic_DNA"/>
</dbReference>
<dbReference type="RefSeq" id="WP_209929088.1">
    <property type="nucleotide sequence ID" value="NZ_JBEWCH010000041.1"/>
</dbReference>
<comment type="caution">
    <text evidence="1">The sequence shown here is derived from an EMBL/GenBank/DDBJ whole genome shotgun (WGS) entry which is preliminary data.</text>
</comment>
<gene>
    <name evidence="1" type="ORF">ABXL37_32605</name>
</gene>
<evidence type="ECO:0000313" key="1">
    <source>
        <dbReference type="EMBL" id="MET1479003.1"/>
    </source>
</evidence>
<proteinExistence type="predicted"/>
<dbReference type="Proteomes" id="UP001548587">
    <property type="component" value="Unassembled WGS sequence"/>
</dbReference>
<protein>
    <submittedName>
        <fullName evidence="1">Uncharacterized protein</fullName>
    </submittedName>
</protein>
<organism evidence="1 2">
    <name type="scientific">Burkholderia sola</name>
    <dbReference type="NCBI Taxonomy" id="2843302"/>
    <lineage>
        <taxon>Bacteria</taxon>
        <taxon>Pseudomonadati</taxon>
        <taxon>Pseudomonadota</taxon>
        <taxon>Betaproteobacteria</taxon>
        <taxon>Burkholderiales</taxon>
        <taxon>Burkholderiaceae</taxon>
        <taxon>Burkholderia</taxon>
        <taxon>Burkholderia cepacia complex</taxon>
    </lineage>
</organism>
<keyword evidence="2" id="KW-1185">Reference proteome</keyword>
<sequence>MDGGENAGEPRDVHLNSHRVAQGAGLQALVWSIVQALEAHENASGLRQRKRRPNDQIVFERQVECLVCEALHREMHVSGGWVTVTRSKRILGHRNRYQSQVMGNTLPDVMDLLSSPEMALLEVSLGMVNPFGGESPQTTFRATEHLIRWASGLGLSYADFGRGDAEEVILLKGAKKKGLTGWIQYSDDEATQRLREQVHTINEWLSDADIELECDVSGVSVHDRKMTRSFNNGTFAHGGRLSGGFWQKMTKRQRKGIHLDGGPTVTLDYKQMGPSIHYGLEGIPFSGDAYAVPGYEFHRAGIKKVFGAMTHTGNRFNRLNDLEAGALPAGASLSRVCRDIEAYHAPIAHRFYCRSGMEAMRTESDIIVGVVLQLRALGIVGLPIHDAVLVREDEAELAENVMCSVFTQHTGGSVTISKE</sequence>
<reference evidence="1 2" key="1">
    <citation type="submission" date="2024-06" db="EMBL/GenBank/DDBJ databases">
        <title>Burkholderia sola in Mexico.</title>
        <authorList>
            <person name="Estrada P."/>
        </authorList>
    </citation>
    <scope>NUCLEOTIDE SEQUENCE [LARGE SCALE GENOMIC DNA]</scope>
    <source>
        <strain evidence="1 2">CpTa8-5</strain>
    </source>
</reference>
<evidence type="ECO:0000313" key="2">
    <source>
        <dbReference type="Proteomes" id="UP001548587"/>
    </source>
</evidence>
<name>A0ABV2CIQ5_9BURK</name>